<name>A0A7R6M822_BOLPE</name>
<comment type="function">
    <text evidence="9">Immune regulatory cytokine.</text>
</comment>
<organism evidence="10">
    <name type="scientific">Boleophthalmus pectinirostris</name>
    <name type="common">Great blue-spotted mudskipper</name>
    <name type="synonym">Gobius pectinirostris</name>
    <dbReference type="NCBI Taxonomy" id="150288"/>
    <lineage>
        <taxon>Eukaryota</taxon>
        <taxon>Metazoa</taxon>
        <taxon>Chordata</taxon>
        <taxon>Craniata</taxon>
        <taxon>Vertebrata</taxon>
        <taxon>Euteleostomi</taxon>
        <taxon>Actinopterygii</taxon>
        <taxon>Neopterygii</taxon>
        <taxon>Teleostei</taxon>
        <taxon>Neoteleostei</taxon>
        <taxon>Acanthomorphata</taxon>
        <taxon>Gobiaria</taxon>
        <taxon>Gobiiformes</taxon>
        <taxon>Gobioidei</taxon>
        <taxon>Gobiidae</taxon>
        <taxon>Oxudercinae</taxon>
        <taxon>Boleophthalmus</taxon>
    </lineage>
</organism>
<protein>
    <recommendedName>
        <fullName evidence="9">Interleukin family protein</fullName>
    </recommendedName>
</protein>
<dbReference type="GO" id="GO:0001817">
    <property type="term" value="P:regulation of cytokine production"/>
    <property type="evidence" value="ECO:0007669"/>
    <property type="project" value="UniProtKB-ARBA"/>
</dbReference>
<dbReference type="InterPro" id="IPR020443">
    <property type="entry name" value="IL-10/19/20/24/26"/>
</dbReference>
<evidence type="ECO:0000256" key="2">
    <source>
        <dbReference type="ARBA" id="ARBA00008813"/>
    </source>
</evidence>
<dbReference type="PRINTS" id="PR01294">
    <property type="entry name" value="INTRLEUKIN10"/>
</dbReference>
<feature type="chain" id="PRO_5031602263" description="Interleukin family protein" evidence="9">
    <location>
        <begin position="26"/>
        <end position="193"/>
    </location>
</feature>
<keyword evidence="6 9" id="KW-0732">Signal</keyword>
<evidence type="ECO:0000256" key="8">
    <source>
        <dbReference type="PIRSR" id="PIRSR620443-50"/>
    </source>
</evidence>
<dbReference type="GO" id="GO:0005615">
    <property type="term" value="C:extracellular space"/>
    <property type="evidence" value="ECO:0007669"/>
    <property type="project" value="UniProtKB-UniRule"/>
</dbReference>
<dbReference type="InterPro" id="IPR000098">
    <property type="entry name" value="IL-10"/>
</dbReference>
<evidence type="ECO:0000313" key="10">
    <source>
        <dbReference type="EMBL" id="AXY78932.1"/>
    </source>
</evidence>
<evidence type="ECO:0000256" key="6">
    <source>
        <dbReference type="ARBA" id="ARBA00022729"/>
    </source>
</evidence>
<keyword evidence="5 9" id="KW-0964">Secreted</keyword>
<evidence type="ECO:0000256" key="9">
    <source>
        <dbReference type="RuleBase" id="RU368043"/>
    </source>
</evidence>
<dbReference type="GO" id="GO:0006955">
    <property type="term" value="P:immune response"/>
    <property type="evidence" value="ECO:0007669"/>
    <property type="project" value="InterPro"/>
</dbReference>
<feature type="signal peptide" evidence="9">
    <location>
        <begin position="1"/>
        <end position="25"/>
    </location>
</feature>
<dbReference type="InterPro" id="IPR009079">
    <property type="entry name" value="4_helix_cytokine-like_core"/>
</dbReference>
<sequence>MHPRPLLIISCLLAAFLVLARQGQGSPTCNNRCCRFVEGFPLRLRKLREDYSQIRDYYEANDDLDAALLGDSVENSFSTPYACHAMDDILSFYLRTVLPSALAGVTEGTKSLRPYMESIQLIFDELKREVTQCRNYFSCKKPFDINSLNSSYTQMERKGLFKAMGELDVLFNYIERYLASNRRRPGASSSSSS</sequence>
<dbReference type="SUPFAM" id="SSF47266">
    <property type="entry name" value="4-helical cytokines"/>
    <property type="match status" value="1"/>
</dbReference>
<evidence type="ECO:0000256" key="4">
    <source>
        <dbReference type="ARBA" id="ARBA00022514"/>
    </source>
</evidence>
<evidence type="ECO:0000256" key="3">
    <source>
        <dbReference type="ARBA" id="ARBA00011144"/>
    </source>
</evidence>
<evidence type="ECO:0000256" key="7">
    <source>
        <dbReference type="ARBA" id="ARBA00023157"/>
    </source>
</evidence>
<dbReference type="SMART" id="SM00188">
    <property type="entry name" value="IL10"/>
    <property type="match status" value="1"/>
</dbReference>
<dbReference type="PANTHER" id="PTHR48482:SF5">
    <property type="entry name" value="INTERLEUKIN-10"/>
    <property type="match status" value="1"/>
</dbReference>
<dbReference type="PANTHER" id="PTHR48482">
    <property type="entry name" value="INTERLEUKIN-19-RELATED"/>
    <property type="match status" value="1"/>
</dbReference>
<dbReference type="Gene3D" id="1.20.1250.10">
    <property type="match status" value="1"/>
</dbReference>
<keyword evidence="7 8" id="KW-1015">Disulfide bond</keyword>
<dbReference type="AlphaFoldDB" id="A0A7R6M822"/>
<keyword evidence="4 9" id="KW-0202">Cytokine</keyword>
<evidence type="ECO:0000256" key="5">
    <source>
        <dbReference type="ARBA" id="ARBA00022525"/>
    </source>
</evidence>
<proteinExistence type="evidence at transcript level"/>
<evidence type="ECO:0000256" key="1">
    <source>
        <dbReference type="ARBA" id="ARBA00004613"/>
    </source>
</evidence>
<comment type="subcellular location">
    <subcellularLocation>
        <location evidence="1 9">Secreted</location>
    </subcellularLocation>
</comment>
<accession>A0A7R6M822</accession>
<dbReference type="GO" id="GO:0005125">
    <property type="term" value="F:cytokine activity"/>
    <property type="evidence" value="ECO:0007669"/>
    <property type="project" value="UniProtKB-UniRule"/>
</dbReference>
<dbReference type="EMBL" id="MH558607">
    <property type="protein sequence ID" value="AXY78932.1"/>
    <property type="molecule type" value="mRNA"/>
</dbReference>
<comment type="subunit">
    <text evidence="3">Homodimer. Interacts with IL10RA and IL10RB.</text>
</comment>
<feature type="disulfide bond" evidence="8">
    <location>
        <begin position="34"/>
        <end position="133"/>
    </location>
</feature>
<dbReference type="Pfam" id="PF00726">
    <property type="entry name" value="IL10"/>
    <property type="match status" value="1"/>
</dbReference>
<gene>
    <name evidence="10" type="primary">IL-10</name>
</gene>
<reference evidence="10" key="1">
    <citation type="submission" date="2018-07" db="EMBL/GenBank/DDBJ databases">
        <title>MOSPD2 mediates LEAP-2-induced chemotaxis and functions of monocytes/macrophages in mudskipper, Boleophthalmus pectinirostris.</title>
        <authorList>
            <person name="Chen J."/>
            <person name="Chen J."/>
        </authorList>
    </citation>
    <scope>NUCLEOTIDE SEQUENCE</scope>
</reference>
<comment type="similarity">
    <text evidence="2 9">Belongs to the IL-10 family.</text>
</comment>
<feature type="disulfide bond" evidence="8">
    <location>
        <begin position="83"/>
        <end position="139"/>
    </location>
</feature>